<protein>
    <submittedName>
        <fullName evidence="1">Protein of hypothetical function DUF455</fullName>
    </submittedName>
</protein>
<dbReference type="PIRSF" id="PIRSF012318">
    <property type="entry name" value="UCP012318"/>
    <property type="match status" value="1"/>
</dbReference>
<dbReference type="InterPro" id="IPR011197">
    <property type="entry name" value="UCP012318"/>
</dbReference>
<keyword evidence="2" id="KW-1185">Reference proteome</keyword>
<dbReference type="STRING" id="739.GCA_001059425_00356"/>
<gene>
    <name evidence="1" type="ORF">HMPREF9064_0705</name>
</gene>
<comment type="caution">
    <text evidence="1">The sequence shown here is derived from an EMBL/GenBank/DDBJ whole genome shotgun (WGS) entry which is preliminary data.</text>
</comment>
<dbReference type="InterPro" id="IPR007402">
    <property type="entry name" value="DUF455"/>
</dbReference>
<sequence>MREKMTALYAAQDFWHAVTTALQTTDPLEKCRLVNHLYDELLPQIKLTELSDFPEITPQMDLAGIPQKPLLVAPKDVPKRSFATEEGYAATLHAIAHIEFNAINLGLDAAWRFGRNAQQELGEGMAFVKDWLRVAREESTHFSLVNAHLHTLGYQYGDFEAHAGLWEMAQATAHDIWERMALVPRVLEARGLDATPVLQEKIAQRKDMAAVKILDVILTDEIGHVYIGNHWYHALSAKRGLEAMKCFTELLHKYRIVIFKGVINTDARLQAGFTQHELDWIYEVEQTLKSYVKQ</sequence>
<dbReference type="PANTHER" id="PTHR42782">
    <property type="entry name" value="SI:CH73-314G15.3"/>
    <property type="match status" value="1"/>
</dbReference>
<dbReference type="PANTHER" id="PTHR42782:SF4">
    <property type="entry name" value="DUF455 DOMAIN-CONTAINING PROTEIN"/>
    <property type="match status" value="1"/>
</dbReference>
<dbReference type="InterPro" id="IPR009078">
    <property type="entry name" value="Ferritin-like_SF"/>
</dbReference>
<dbReference type="CDD" id="cd00657">
    <property type="entry name" value="Ferritin_like"/>
    <property type="match status" value="1"/>
</dbReference>
<dbReference type="Proteomes" id="UP000032871">
    <property type="component" value="Unassembled WGS sequence"/>
</dbReference>
<name>E6KX11_9PAST</name>
<dbReference type="Pfam" id="PF04305">
    <property type="entry name" value="DUF455"/>
    <property type="match status" value="1"/>
</dbReference>
<dbReference type="HOGENOM" id="CLU_035354_0_1_6"/>
<evidence type="ECO:0000313" key="1">
    <source>
        <dbReference type="EMBL" id="EFU68042.1"/>
    </source>
</evidence>
<proteinExistence type="predicted"/>
<organism evidence="1 2">
    <name type="scientific">Aggregatibacter segnis ATCC 33393</name>
    <dbReference type="NCBI Taxonomy" id="888057"/>
    <lineage>
        <taxon>Bacteria</taxon>
        <taxon>Pseudomonadati</taxon>
        <taxon>Pseudomonadota</taxon>
        <taxon>Gammaproteobacteria</taxon>
        <taxon>Pasteurellales</taxon>
        <taxon>Pasteurellaceae</taxon>
        <taxon>Aggregatibacter</taxon>
    </lineage>
</organism>
<reference evidence="1 2" key="1">
    <citation type="submission" date="2010-12" db="EMBL/GenBank/DDBJ databases">
        <authorList>
            <person name="Muzny D."/>
            <person name="Qin X."/>
            <person name="Deng J."/>
            <person name="Jiang H."/>
            <person name="Liu Y."/>
            <person name="Qu J."/>
            <person name="Song X.-Z."/>
            <person name="Zhang L."/>
            <person name="Thornton R."/>
            <person name="Coyle M."/>
            <person name="Francisco L."/>
            <person name="Jackson L."/>
            <person name="Javaid M."/>
            <person name="Korchina V."/>
            <person name="Kovar C."/>
            <person name="Mata R."/>
            <person name="Mathew T."/>
            <person name="Ngo R."/>
            <person name="Nguyen L."/>
            <person name="Nguyen N."/>
            <person name="Okwuonu G."/>
            <person name="Ongeri F."/>
            <person name="Pham C."/>
            <person name="Simmons D."/>
            <person name="Wilczek-Boney K."/>
            <person name="Hale W."/>
            <person name="Jakkamsetti A."/>
            <person name="Pham P."/>
            <person name="Ruth R."/>
            <person name="San Lucas F."/>
            <person name="Warren J."/>
            <person name="Zhang J."/>
            <person name="Zhao Z."/>
            <person name="Zhou C."/>
            <person name="Zhu D."/>
            <person name="Lee S."/>
            <person name="Bess C."/>
            <person name="Blankenburg K."/>
            <person name="Forbes L."/>
            <person name="Fu Q."/>
            <person name="Gubbala S."/>
            <person name="Hirani K."/>
            <person name="Jayaseelan J.C."/>
            <person name="Lara F."/>
            <person name="Munidasa M."/>
            <person name="Palculict T."/>
            <person name="Patil S."/>
            <person name="Pu L.-L."/>
            <person name="Saada N."/>
            <person name="Tang L."/>
            <person name="Weissenberger G."/>
            <person name="Zhu Y."/>
            <person name="Hemphill L."/>
            <person name="Shang Y."/>
            <person name="Youmans B."/>
            <person name="Ayvaz T."/>
            <person name="Ross M."/>
            <person name="Santibanez J."/>
            <person name="Aqrawi P."/>
            <person name="Gross S."/>
            <person name="Joshi V."/>
            <person name="Fowler G."/>
            <person name="Nazareth L."/>
            <person name="Reid J."/>
            <person name="Worley K."/>
            <person name="Petrosino J."/>
            <person name="Highlander S."/>
            <person name="Gibbs R."/>
        </authorList>
    </citation>
    <scope>NUCLEOTIDE SEQUENCE [LARGE SCALE GENOMIC DNA]</scope>
    <source>
        <strain evidence="1 2">ATCC 33393</strain>
    </source>
</reference>
<accession>E6KX11</accession>
<dbReference type="SUPFAM" id="SSF47240">
    <property type="entry name" value="Ferritin-like"/>
    <property type="match status" value="1"/>
</dbReference>
<dbReference type="EMBL" id="AEPS01000003">
    <property type="protein sequence ID" value="EFU68042.1"/>
    <property type="molecule type" value="Genomic_DNA"/>
</dbReference>
<evidence type="ECO:0000313" key="2">
    <source>
        <dbReference type="Proteomes" id="UP000032871"/>
    </source>
</evidence>
<dbReference type="AlphaFoldDB" id="E6KX11"/>